<protein>
    <submittedName>
        <fullName evidence="2">Possible subunit of benzoyl-CoA reductase/2-hydroxyglutaryl-CoA dehydratase</fullName>
    </submittedName>
</protein>
<dbReference type="AlphaFoldDB" id="A0A3B1C2Y5"/>
<reference evidence="2" key="1">
    <citation type="submission" date="2018-06" db="EMBL/GenBank/DDBJ databases">
        <authorList>
            <person name="Zhirakovskaya E."/>
        </authorList>
    </citation>
    <scope>NUCLEOTIDE SEQUENCE</scope>
</reference>
<comment type="similarity">
    <text evidence="1">Belongs to the FldB/FldC dehydratase alpha/beta subunit family.</text>
</comment>
<evidence type="ECO:0000256" key="1">
    <source>
        <dbReference type="ARBA" id="ARBA00005806"/>
    </source>
</evidence>
<dbReference type="Gene3D" id="3.40.50.11900">
    <property type="match status" value="1"/>
</dbReference>
<sequence>MARVGITTTVPSEIIFAAGSVPVDLNNIFITDINRSAYFEQAEVDGFPRPLCGWIKGMYSACLDHKINEVIAVTQGDCSNTHVLMEIYRMRGVKTVAFNFPYGRDPAMMRRSIELLYEHFGVDERSAEKMRVRLNRIRAKLDEIDQMTWRDGVVTGFENHLLLVSSSDFESDPDTFEAKLDRFIVEAGQREPMEQSVRLGLIGIPPILDGLYPYIEEHGARVVYNEVQRQFTMPFGGDTLAEQYLNYTYPYDIGPRIDDINQQISDRSIDGIIHYVQSFCHRQMEDLIFRERIDVPILTIEGDAPRPVDARAKIRLESFIRMIANRKGAMA</sequence>
<evidence type="ECO:0000313" key="2">
    <source>
        <dbReference type="EMBL" id="VAX21101.1"/>
    </source>
</evidence>
<dbReference type="EMBL" id="UOGA01000193">
    <property type="protein sequence ID" value="VAX21101.1"/>
    <property type="molecule type" value="Genomic_DNA"/>
</dbReference>
<dbReference type="Gene3D" id="3.40.50.11890">
    <property type="match status" value="1"/>
</dbReference>
<dbReference type="Pfam" id="PF06050">
    <property type="entry name" value="HGD-D"/>
    <property type="match status" value="1"/>
</dbReference>
<proteinExistence type="inferred from homology"/>
<dbReference type="PANTHER" id="PTHR30548:SF3">
    <property type="entry name" value="2-HYDROXYACYL-COA DEHYDRATASE"/>
    <property type="match status" value="1"/>
</dbReference>
<dbReference type="InterPro" id="IPR010327">
    <property type="entry name" value="FldB/FldC_alpha/beta"/>
</dbReference>
<gene>
    <name evidence="2" type="ORF">MNBD_NITROSPINAE04-2243</name>
</gene>
<name>A0A3B1C2Y5_9ZZZZ</name>
<accession>A0A3B1C2Y5</accession>
<dbReference type="PANTHER" id="PTHR30548">
    <property type="entry name" value="2-HYDROXYGLUTARYL-COA DEHYDRATASE, D-COMPONENT-RELATED"/>
    <property type="match status" value="1"/>
</dbReference>
<organism evidence="2">
    <name type="scientific">hydrothermal vent metagenome</name>
    <dbReference type="NCBI Taxonomy" id="652676"/>
    <lineage>
        <taxon>unclassified sequences</taxon>
        <taxon>metagenomes</taxon>
        <taxon>ecological metagenomes</taxon>
    </lineage>
</organism>